<evidence type="ECO:0000313" key="1">
    <source>
        <dbReference type="EMBL" id="SFM62257.1"/>
    </source>
</evidence>
<accession>A0A1I4SCQ3</accession>
<evidence type="ECO:0000313" key="2">
    <source>
        <dbReference type="Proteomes" id="UP000199149"/>
    </source>
</evidence>
<dbReference type="AlphaFoldDB" id="A0A1I4SCQ3"/>
<reference evidence="2" key="1">
    <citation type="submission" date="2016-10" db="EMBL/GenBank/DDBJ databases">
        <authorList>
            <person name="Varghese N."/>
            <person name="Submissions S."/>
        </authorList>
    </citation>
    <scope>NUCLEOTIDE SEQUENCE [LARGE SCALE GENOMIC DNA]</scope>
    <source>
        <strain evidence="2">XJ109</strain>
    </source>
</reference>
<organism evidence="1 2">
    <name type="scientific">Algoriella xinjiangensis</name>
    <dbReference type="NCBI Taxonomy" id="684065"/>
    <lineage>
        <taxon>Bacteria</taxon>
        <taxon>Pseudomonadati</taxon>
        <taxon>Bacteroidota</taxon>
        <taxon>Flavobacteriia</taxon>
        <taxon>Flavobacteriales</taxon>
        <taxon>Weeksellaceae</taxon>
        <taxon>Algoriella</taxon>
    </lineage>
</organism>
<proteinExistence type="predicted"/>
<dbReference type="STRING" id="684065.SAMN05421738_101154"/>
<dbReference type="OrthoDB" id="965971at2"/>
<sequence>MIQIENYLQRAWSDSEDNVTLDDIILAIDELKEMDDENDAIWVSVIGDDENIIEVRKNLSLIIDFEDDDLIESKANSWDEVIELYKLLLNKEFDQIIEKVK</sequence>
<name>A0A1I4SCQ3_9FLAO</name>
<protein>
    <submittedName>
        <fullName evidence="1">Uncharacterized protein</fullName>
    </submittedName>
</protein>
<gene>
    <name evidence="1" type="ORF">SAMN05421738_101154</name>
</gene>
<dbReference type="Proteomes" id="UP000199149">
    <property type="component" value="Unassembled WGS sequence"/>
</dbReference>
<keyword evidence="2" id="KW-1185">Reference proteome</keyword>
<dbReference type="RefSeq" id="WP_092905573.1">
    <property type="nucleotide sequence ID" value="NZ_FOUZ01000001.1"/>
</dbReference>
<dbReference type="EMBL" id="FOUZ01000001">
    <property type="protein sequence ID" value="SFM62257.1"/>
    <property type="molecule type" value="Genomic_DNA"/>
</dbReference>